<evidence type="ECO:0000313" key="5">
    <source>
        <dbReference type="EMBL" id="VFA89895.1"/>
    </source>
</evidence>
<dbReference type="Pfam" id="PF07987">
    <property type="entry name" value="DUF1775"/>
    <property type="match status" value="1"/>
</dbReference>
<evidence type="ECO:0000256" key="1">
    <source>
        <dbReference type="SAM" id="MobiDB-lite"/>
    </source>
</evidence>
<keyword evidence="3" id="KW-0732">Signal</keyword>
<dbReference type="PROSITE" id="PS51318">
    <property type="entry name" value="TAT"/>
    <property type="match status" value="1"/>
</dbReference>
<keyword evidence="2" id="KW-1133">Transmembrane helix</keyword>
<protein>
    <submittedName>
        <fullName evidence="5">Uncharacterized protein conserved in bacteria</fullName>
    </submittedName>
</protein>
<reference evidence="5 6" key="1">
    <citation type="submission" date="2019-02" db="EMBL/GenBank/DDBJ databases">
        <authorList>
            <consortium name="Pathogen Informatics"/>
        </authorList>
    </citation>
    <scope>NUCLEOTIDE SEQUENCE [LARGE SCALE GENOMIC DNA]</scope>
    <source>
        <strain evidence="5 6">3012STDY6756503</strain>
    </source>
</reference>
<evidence type="ECO:0000256" key="3">
    <source>
        <dbReference type="SAM" id="SignalP"/>
    </source>
</evidence>
<evidence type="ECO:0000313" key="6">
    <source>
        <dbReference type="Proteomes" id="UP000360750"/>
    </source>
</evidence>
<dbReference type="CDD" id="cd08545">
    <property type="entry name" value="YcnI_like"/>
    <property type="match status" value="1"/>
</dbReference>
<evidence type="ECO:0000256" key="2">
    <source>
        <dbReference type="SAM" id="Phobius"/>
    </source>
</evidence>
<proteinExistence type="predicted"/>
<dbReference type="AlphaFoldDB" id="A0ABD7V6M2"/>
<feature type="region of interest" description="Disordered" evidence="1">
    <location>
        <begin position="151"/>
        <end position="207"/>
    </location>
</feature>
<name>A0ABD7V6M2_9ACTN</name>
<dbReference type="Proteomes" id="UP000360750">
    <property type="component" value="Unassembled WGS sequence"/>
</dbReference>
<feature type="chain" id="PRO_5044782194" evidence="3">
    <location>
        <begin position="39"/>
        <end position="243"/>
    </location>
</feature>
<dbReference type="InterPro" id="IPR012533">
    <property type="entry name" value="YcnI-copper_dom"/>
</dbReference>
<keyword evidence="2" id="KW-0812">Transmembrane</keyword>
<feature type="signal peptide" evidence="3">
    <location>
        <begin position="1"/>
        <end position="38"/>
    </location>
</feature>
<comment type="caution">
    <text evidence="5">The sequence shown here is derived from an EMBL/GenBank/DDBJ whole genome shotgun (WGS) entry which is preliminary data.</text>
</comment>
<dbReference type="GeneID" id="60751444"/>
<keyword evidence="2" id="KW-0472">Membrane</keyword>
<feature type="transmembrane region" description="Helical" evidence="2">
    <location>
        <begin position="212"/>
        <end position="235"/>
    </location>
</feature>
<accession>A0ABD7V6M2</accession>
<gene>
    <name evidence="5" type="ORF">NCTC8139_03468</name>
</gene>
<sequence>MKNSSSTRARITRRLVLPAAAAAVVGAASLTGAGAASAHVSAFAPTVTQGGYGVVTLAVPNESDAAATTQLRVTMPGDGLASARPETTPGWKAVVTKKDDRVTEITWTADPGSAGIPVGQFAQFSFSGGPFPEQETVTLPTLQVFADGEKVDWNEPTPANGTEPDRPAPVLTLATGSGAHGDAHQAATTATPQAAPSSSNDSSSTADSAARWLGGIGLLVGVLGVVFSVAALRVVRKNGRFDA</sequence>
<dbReference type="InterPro" id="IPR038507">
    <property type="entry name" value="YcnI-like_sf"/>
</dbReference>
<dbReference type="InterPro" id="IPR006311">
    <property type="entry name" value="TAT_signal"/>
</dbReference>
<organism evidence="5 6">
    <name type="scientific">Gordonia paraffinivorans</name>
    <dbReference type="NCBI Taxonomy" id="175628"/>
    <lineage>
        <taxon>Bacteria</taxon>
        <taxon>Bacillati</taxon>
        <taxon>Actinomycetota</taxon>
        <taxon>Actinomycetes</taxon>
        <taxon>Mycobacteriales</taxon>
        <taxon>Gordoniaceae</taxon>
        <taxon>Gordonia</taxon>
    </lineage>
</organism>
<evidence type="ECO:0000259" key="4">
    <source>
        <dbReference type="Pfam" id="PF07987"/>
    </source>
</evidence>
<dbReference type="RefSeq" id="WP_131734988.1">
    <property type="nucleotide sequence ID" value="NZ_CAACYD010000007.1"/>
</dbReference>
<dbReference type="Gene3D" id="2.60.40.2230">
    <property type="entry name" value="Uncharacterised protein YcnI-like PF07987, DUF1775"/>
    <property type="match status" value="1"/>
</dbReference>
<feature type="compositionally biased region" description="Low complexity" evidence="1">
    <location>
        <begin position="185"/>
        <end position="207"/>
    </location>
</feature>
<feature type="domain" description="YncI copper-binding" evidence="4">
    <location>
        <begin position="39"/>
        <end position="173"/>
    </location>
</feature>
<dbReference type="EMBL" id="CAACYD010000007">
    <property type="protein sequence ID" value="VFA89895.1"/>
    <property type="molecule type" value="Genomic_DNA"/>
</dbReference>